<comment type="caution">
    <text evidence="12">The sequence shown here is derived from an EMBL/GenBank/DDBJ whole genome shotgun (WGS) entry which is preliminary data.</text>
</comment>
<dbReference type="GO" id="GO:0005524">
    <property type="term" value="F:ATP binding"/>
    <property type="evidence" value="ECO:0007669"/>
    <property type="project" value="UniProtKB-UniRule"/>
</dbReference>
<sequence>MDAWLSAIRGFGFKDVIDIVFVAFMIYYLLLLIRGTRAVQLLKGVIIVMVVTMVSSLLNLSASNWLLNKIIEIGLFAIPVVFQPELRRALEQLGRGGLWNLNLLQQDNDHMVQTVNEIVKAAQVLAKTRTGALMVIERQTGLNEYIETGTTLEARLSSELLINLFIPNTPLHDGAVIVRGMQIVAAGCFLPLTENRSLDKQLGTRHRAGIGITEQSDGVAVIVSEETGGVSVGVDGVLHSHLDEGALKELLTELLVPRRNSALSFWSRKAESR</sequence>
<dbReference type="InterPro" id="IPR014046">
    <property type="entry name" value="C-di-AMP_synthase"/>
</dbReference>
<evidence type="ECO:0000256" key="9">
    <source>
        <dbReference type="ARBA" id="ARBA00023136"/>
    </source>
</evidence>
<dbReference type="InterPro" id="IPR003390">
    <property type="entry name" value="DNA_integrity_scan_DisA_N"/>
</dbReference>
<keyword evidence="4 10" id="KW-0812">Transmembrane</keyword>
<dbReference type="PIRSF" id="PIRSF004793">
    <property type="entry name" value="UCP004793"/>
    <property type="match status" value="1"/>
</dbReference>
<dbReference type="OrthoDB" id="9807385at2"/>
<protein>
    <recommendedName>
        <fullName evidence="10">Diadenylate cyclase</fullName>
        <shortName evidence="10">DAC</shortName>
        <ecNumber evidence="10">2.7.7.85</ecNumber>
    </recommendedName>
    <alternativeName>
        <fullName evidence="10">Cyclic-di-AMP synthase</fullName>
        <shortName evidence="10">c-di-AMP synthase</shortName>
    </alternativeName>
</protein>
<comment type="caution">
    <text evidence="10">Lacks conserved residue(s) required for the propagation of feature annotation.</text>
</comment>
<feature type="domain" description="DAC" evidence="11">
    <location>
        <begin position="83"/>
        <end position="244"/>
    </location>
</feature>
<comment type="subunit">
    <text evidence="10">Probably a homodimer.</text>
</comment>
<dbReference type="Pfam" id="PF19293">
    <property type="entry name" value="CdaA_N"/>
    <property type="match status" value="1"/>
</dbReference>
<evidence type="ECO:0000256" key="5">
    <source>
        <dbReference type="ARBA" id="ARBA00022695"/>
    </source>
</evidence>
<dbReference type="SUPFAM" id="SSF143597">
    <property type="entry name" value="YojJ-like"/>
    <property type="match status" value="1"/>
</dbReference>
<dbReference type="InterPro" id="IPR036888">
    <property type="entry name" value="DNA_integrity_DisA_N_sf"/>
</dbReference>
<evidence type="ECO:0000256" key="7">
    <source>
        <dbReference type="ARBA" id="ARBA00022840"/>
    </source>
</evidence>
<evidence type="ECO:0000259" key="11">
    <source>
        <dbReference type="PROSITE" id="PS51794"/>
    </source>
</evidence>
<dbReference type="GO" id="GO:0106408">
    <property type="term" value="F:diadenylate cyclase activity"/>
    <property type="evidence" value="ECO:0007669"/>
    <property type="project" value="UniProtKB-EC"/>
</dbReference>
<keyword evidence="6 10" id="KW-0547">Nucleotide-binding</keyword>
<dbReference type="InterPro" id="IPR045585">
    <property type="entry name" value="CdaA_N"/>
</dbReference>
<reference evidence="12 13" key="1">
    <citation type="submission" date="2019-03" db="EMBL/GenBank/DDBJ databases">
        <title>Genomic Encyclopedia of Type Strains, Phase IV (KMG-IV): sequencing the most valuable type-strain genomes for metagenomic binning, comparative biology and taxonomic classification.</title>
        <authorList>
            <person name="Goeker M."/>
        </authorList>
    </citation>
    <scope>NUCLEOTIDE SEQUENCE [LARGE SCALE GENOMIC DNA]</scope>
    <source>
        <strain evidence="12 13">DSM 17974</strain>
    </source>
</reference>
<evidence type="ECO:0000256" key="10">
    <source>
        <dbReference type="HAMAP-Rule" id="MF_01499"/>
    </source>
</evidence>
<dbReference type="FunFam" id="3.40.1700.10:FF:000002">
    <property type="entry name" value="Diadenylate cyclase"/>
    <property type="match status" value="1"/>
</dbReference>
<keyword evidence="3 10" id="KW-0808">Transferase</keyword>
<dbReference type="GO" id="GO:0006171">
    <property type="term" value="P:cAMP biosynthetic process"/>
    <property type="evidence" value="ECO:0007669"/>
    <property type="project" value="InterPro"/>
</dbReference>
<proteinExistence type="inferred from homology"/>
<feature type="transmembrane region" description="Helical" evidence="10">
    <location>
        <begin position="45"/>
        <end position="67"/>
    </location>
</feature>
<keyword evidence="13" id="KW-1185">Reference proteome</keyword>
<dbReference type="Pfam" id="PF02457">
    <property type="entry name" value="DAC"/>
    <property type="match status" value="1"/>
</dbReference>
<accession>A0A4R8LKG7</accession>
<evidence type="ECO:0000256" key="4">
    <source>
        <dbReference type="ARBA" id="ARBA00022692"/>
    </source>
</evidence>
<dbReference type="AlphaFoldDB" id="A0A4R8LKG7"/>
<dbReference type="Proteomes" id="UP000294581">
    <property type="component" value="Unassembled WGS sequence"/>
</dbReference>
<evidence type="ECO:0000313" key="12">
    <source>
        <dbReference type="EMBL" id="TDY42840.1"/>
    </source>
</evidence>
<keyword evidence="7 10" id="KW-0067">ATP-binding</keyword>
<keyword evidence="8 10" id="KW-1133">Transmembrane helix</keyword>
<evidence type="ECO:0000256" key="8">
    <source>
        <dbReference type="ARBA" id="ARBA00022989"/>
    </source>
</evidence>
<dbReference type="RefSeq" id="WP_134160645.1">
    <property type="nucleotide sequence ID" value="NZ_BSUS01000001.1"/>
</dbReference>
<keyword evidence="9 10" id="KW-0472">Membrane</keyword>
<feature type="transmembrane region" description="Helical" evidence="10">
    <location>
        <begin position="16"/>
        <end position="33"/>
    </location>
</feature>
<dbReference type="NCBIfam" id="TIGR00159">
    <property type="entry name" value="diadenylate cyclase CdaA"/>
    <property type="match status" value="1"/>
</dbReference>
<organism evidence="12 13">
    <name type="scientific">Alicyclobacillus sacchari</name>
    <dbReference type="NCBI Taxonomy" id="392010"/>
    <lineage>
        <taxon>Bacteria</taxon>
        <taxon>Bacillati</taxon>
        <taxon>Bacillota</taxon>
        <taxon>Bacilli</taxon>
        <taxon>Bacillales</taxon>
        <taxon>Alicyclobacillaceae</taxon>
        <taxon>Alicyclobacillus</taxon>
    </lineage>
</organism>
<dbReference type="InterPro" id="IPR050338">
    <property type="entry name" value="DisA"/>
</dbReference>
<evidence type="ECO:0000256" key="2">
    <source>
        <dbReference type="ARBA" id="ARBA00022475"/>
    </source>
</evidence>
<dbReference type="PANTHER" id="PTHR34185">
    <property type="entry name" value="DIADENYLATE CYCLASE"/>
    <property type="match status" value="1"/>
</dbReference>
<comment type="catalytic activity">
    <reaction evidence="1 10">
        <text>2 ATP = 3',3'-c-di-AMP + 2 diphosphate</text>
        <dbReference type="Rhea" id="RHEA:35655"/>
        <dbReference type="ChEBI" id="CHEBI:30616"/>
        <dbReference type="ChEBI" id="CHEBI:33019"/>
        <dbReference type="ChEBI" id="CHEBI:71500"/>
        <dbReference type="EC" id="2.7.7.85"/>
    </reaction>
</comment>
<gene>
    <name evidence="10" type="primary">dacA</name>
    <name evidence="12" type="ORF">C7445_11374</name>
</gene>
<dbReference type="HAMAP" id="MF_01499">
    <property type="entry name" value="DacA"/>
    <property type="match status" value="1"/>
</dbReference>
<keyword evidence="2 10" id="KW-1003">Cell membrane</keyword>
<evidence type="ECO:0000256" key="3">
    <source>
        <dbReference type="ARBA" id="ARBA00022679"/>
    </source>
</evidence>
<dbReference type="PANTHER" id="PTHR34185:SF1">
    <property type="entry name" value="DIADENYLATE CYCLASE"/>
    <property type="match status" value="1"/>
</dbReference>
<dbReference type="Gene3D" id="3.40.1700.10">
    <property type="entry name" value="DNA integrity scanning protein, DisA, N-terminal domain"/>
    <property type="match status" value="1"/>
</dbReference>
<dbReference type="GO" id="GO:0004016">
    <property type="term" value="F:adenylate cyclase activity"/>
    <property type="evidence" value="ECO:0007669"/>
    <property type="project" value="UniProtKB-UniRule"/>
</dbReference>
<evidence type="ECO:0000256" key="1">
    <source>
        <dbReference type="ARBA" id="ARBA00000877"/>
    </source>
</evidence>
<keyword evidence="5 10" id="KW-0548">Nucleotidyltransferase</keyword>
<evidence type="ECO:0000256" key="6">
    <source>
        <dbReference type="ARBA" id="ARBA00022741"/>
    </source>
</evidence>
<comment type="function">
    <text evidence="10">Catalyzes the condensation of 2 ATP molecules into cyclic di-AMP (c-di-AMP), a second messenger used to regulate differing processes in different bacteria.</text>
</comment>
<comment type="similarity">
    <text evidence="10">Belongs to the adenylate cyclase family. DacA/CdaA subfamily.</text>
</comment>
<dbReference type="InterPro" id="IPR034701">
    <property type="entry name" value="CdaA"/>
</dbReference>
<name>A0A4R8LKG7_9BACL</name>
<dbReference type="EC" id="2.7.7.85" evidence="10"/>
<dbReference type="EMBL" id="SORF01000013">
    <property type="protein sequence ID" value="TDY42840.1"/>
    <property type="molecule type" value="Genomic_DNA"/>
</dbReference>
<dbReference type="PROSITE" id="PS51794">
    <property type="entry name" value="DAC"/>
    <property type="match status" value="1"/>
</dbReference>
<evidence type="ECO:0000313" key="13">
    <source>
        <dbReference type="Proteomes" id="UP000294581"/>
    </source>
</evidence>